<protein>
    <submittedName>
        <fullName evidence="2">Uncharacterized protein</fullName>
    </submittedName>
</protein>
<feature type="region of interest" description="Disordered" evidence="1">
    <location>
        <begin position="155"/>
        <end position="211"/>
    </location>
</feature>
<evidence type="ECO:0000313" key="2">
    <source>
        <dbReference type="EMBL" id="KAG5177558.1"/>
    </source>
</evidence>
<evidence type="ECO:0000256" key="1">
    <source>
        <dbReference type="SAM" id="MobiDB-lite"/>
    </source>
</evidence>
<reference evidence="2" key="1">
    <citation type="submission" date="2021-02" db="EMBL/GenBank/DDBJ databases">
        <title>First Annotated Genome of the Yellow-green Alga Tribonema minus.</title>
        <authorList>
            <person name="Mahan K.M."/>
        </authorList>
    </citation>
    <scope>NUCLEOTIDE SEQUENCE</scope>
    <source>
        <strain evidence="2">UTEX B ZZ1240</strain>
    </source>
</reference>
<evidence type="ECO:0000313" key="3">
    <source>
        <dbReference type="Proteomes" id="UP000664859"/>
    </source>
</evidence>
<accession>A0A835YVV1</accession>
<proteinExistence type="predicted"/>
<gene>
    <name evidence="2" type="ORF">JKP88DRAFT_248771</name>
</gene>
<organism evidence="2 3">
    <name type="scientific">Tribonema minus</name>
    <dbReference type="NCBI Taxonomy" id="303371"/>
    <lineage>
        <taxon>Eukaryota</taxon>
        <taxon>Sar</taxon>
        <taxon>Stramenopiles</taxon>
        <taxon>Ochrophyta</taxon>
        <taxon>PX clade</taxon>
        <taxon>Xanthophyceae</taxon>
        <taxon>Tribonematales</taxon>
        <taxon>Tribonemataceae</taxon>
        <taxon>Tribonema</taxon>
    </lineage>
</organism>
<sequence>MAWPSGASGFGLATETPRSMEHTSVHGVAVPVGTGNDTRPTYGYHDVIPLAPSRSITGSYSQTAWERGGEMQQLLLVGSESELQRQLHADISHIIGFELNAQAVLQQCEMDAHCWQRREQDAVQRALDAQQAELLAEQACIRAEWRALEHARARSRAGRDVNSGAAPSQGGAHSGGGGSGRSDGGGGCGGGGSSGSSDGGGGSGGGGTGDRAAAAAATTMAVVAQPAAPLSVITNFLKHCSFRASFGRQCSPSSETAATVSDYGLPYAMLTILAASASGSTLQDTPFCSGASIRHTYGGCASESGCDGTGAAGTRGHRAHCGARCCCDGAIERHACSSSTTTTEHCHSSGACGIRF</sequence>
<keyword evidence="3" id="KW-1185">Reference proteome</keyword>
<feature type="compositionally biased region" description="Gly residues" evidence="1">
    <location>
        <begin position="172"/>
        <end position="209"/>
    </location>
</feature>
<dbReference type="Proteomes" id="UP000664859">
    <property type="component" value="Unassembled WGS sequence"/>
</dbReference>
<dbReference type="EMBL" id="JAFCMP010000524">
    <property type="protein sequence ID" value="KAG5177558.1"/>
    <property type="molecule type" value="Genomic_DNA"/>
</dbReference>
<comment type="caution">
    <text evidence="2">The sequence shown here is derived from an EMBL/GenBank/DDBJ whole genome shotgun (WGS) entry which is preliminary data.</text>
</comment>
<name>A0A835YVV1_9STRA</name>
<dbReference type="AlphaFoldDB" id="A0A835YVV1"/>
<feature type="region of interest" description="Disordered" evidence="1">
    <location>
        <begin position="1"/>
        <end position="23"/>
    </location>
</feature>